<dbReference type="PRINTS" id="PR00081">
    <property type="entry name" value="GDHRDH"/>
</dbReference>
<dbReference type="PANTHER" id="PTHR43639">
    <property type="entry name" value="OXIDOREDUCTASE, SHORT-CHAIN DEHYDROGENASE/REDUCTASE FAMILY (AFU_ORTHOLOGUE AFUA_5G02870)"/>
    <property type="match status" value="1"/>
</dbReference>
<sequence>MTGTISYDFSGTTAVVTGSTKGIGRGIARAFAEAGANVVVNSRTPREVSETASALDSGTQGEVVGIAADMANLNSIEELIAQANHEFGQIDVLVNNAAVWPKEESMLTASIEDWEFMMGVNVRAPFYASQLAARQMVENGEPGTIINVSSHTGDRRSGDTGLYGTSKSALNGVTWRLAMDFAEHGIRVNGVSTCRTDTYQFRKGVREAAGRGSDADIDDLLAQRAEQIPLGRLGDVSDIAAAVLFLASDGATYITGDVLRVSGGDNLR</sequence>
<name>A0A0K1IZG2_HALGI</name>
<evidence type="ECO:0000256" key="2">
    <source>
        <dbReference type="ARBA" id="ARBA00023002"/>
    </source>
</evidence>
<dbReference type="CDD" id="cd05233">
    <property type="entry name" value="SDR_c"/>
    <property type="match status" value="1"/>
</dbReference>
<dbReference type="PRINTS" id="PR00080">
    <property type="entry name" value="SDRFAMILY"/>
</dbReference>
<dbReference type="InterPro" id="IPR036291">
    <property type="entry name" value="NAD(P)-bd_dom_sf"/>
</dbReference>
<dbReference type="PATRIC" id="fig|35746.4.peg.4087"/>
<dbReference type="GO" id="GO:0016491">
    <property type="term" value="F:oxidoreductase activity"/>
    <property type="evidence" value="ECO:0007669"/>
    <property type="project" value="UniProtKB-KW"/>
</dbReference>
<organism evidence="3 4">
    <name type="scientific">Haloferax gibbonsii</name>
    <dbReference type="NCBI Taxonomy" id="35746"/>
    <lineage>
        <taxon>Archaea</taxon>
        <taxon>Methanobacteriati</taxon>
        <taxon>Methanobacteriota</taxon>
        <taxon>Stenosarchaea group</taxon>
        <taxon>Halobacteria</taxon>
        <taxon>Halobacteriales</taxon>
        <taxon>Haloferacaceae</taxon>
        <taxon>Haloferax</taxon>
    </lineage>
</organism>
<evidence type="ECO:0000313" key="3">
    <source>
        <dbReference type="EMBL" id="AKU09829.1"/>
    </source>
</evidence>
<evidence type="ECO:0000313" key="4">
    <source>
        <dbReference type="Proteomes" id="UP000066124"/>
    </source>
</evidence>
<dbReference type="GeneID" id="25248003"/>
<reference evidence="4" key="1">
    <citation type="journal article" date="2015" name="J. Biotechnol.">
        <title>Complete genome sequence of Haloferax gibbonsii strain ARA6, a potential producer of polyhydroxyalkanoates and halocins isolated from Araruama, Rio de Janeiro, Brasil.</title>
        <authorList>
            <person name="Pinto L.H."/>
            <person name="D'Alincourt Carvalho-Assef A.P."/>
            <person name="Vieira R.P."/>
            <person name="Clementino M.M."/>
            <person name="Albano R.M."/>
        </authorList>
    </citation>
    <scope>NUCLEOTIDE SEQUENCE [LARGE SCALE GENOMIC DNA]</scope>
    <source>
        <strain evidence="4">ARA6</strain>
        <plasmid evidence="4">Plasmid pHG3</plasmid>
    </source>
</reference>
<dbReference type="PANTHER" id="PTHR43639:SF1">
    <property type="entry name" value="SHORT-CHAIN DEHYDROGENASE_REDUCTASE FAMILY PROTEIN"/>
    <property type="match status" value="1"/>
</dbReference>
<dbReference type="KEGG" id="hgi:ABY42_18595"/>
<dbReference type="SUPFAM" id="SSF51735">
    <property type="entry name" value="NAD(P)-binding Rossmann-fold domains"/>
    <property type="match status" value="1"/>
</dbReference>
<geneLocation type="plasmid" evidence="3 4">
    <name>pHG3</name>
</geneLocation>
<proteinExistence type="inferred from homology"/>
<dbReference type="Gene3D" id="3.40.50.720">
    <property type="entry name" value="NAD(P)-binding Rossmann-like Domain"/>
    <property type="match status" value="1"/>
</dbReference>
<protein>
    <submittedName>
        <fullName evidence="3">3-oxoacyl-ACP reductase</fullName>
    </submittedName>
</protein>
<dbReference type="FunFam" id="3.40.50.720:FF:000084">
    <property type="entry name" value="Short-chain dehydrogenase reductase"/>
    <property type="match status" value="1"/>
</dbReference>
<dbReference type="AlphaFoldDB" id="A0A0K1IZG2"/>
<keyword evidence="3" id="KW-0614">Plasmid</keyword>
<keyword evidence="2" id="KW-0560">Oxidoreductase</keyword>
<comment type="similarity">
    <text evidence="1">Belongs to the short-chain dehydrogenases/reductases (SDR) family.</text>
</comment>
<accession>A0A0K1IZG2</accession>
<dbReference type="Pfam" id="PF13561">
    <property type="entry name" value="adh_short_C2"/>
    <property type="match status" value="1"/>
</dbReference>
<dbReference type="RefSeq" id="WP_050460446.1">
    <property type="nucleotide sequence ID" value="NZ_CP011950.1"/>
</dbReference>
<dbReference type="EMBL" id="CP011950">
    <property type="protein sequence ID" value="AKU09829.1"/>
    <property type="molecule type" value="Genomic_DNA"/>
</dbReference>
<dbReference type="Proteomes" id="UP000066124">
    <property type="component" value="Plasmid pHG3"/>
</dbReference>
<gene>
    <name evidence="3" type="ORF">ABY42_18595</name>
</gene>
<dbReference type="NCBIfam" id="NF005559">
    <property type="entry name" value="PRK07231.1"/>
    <property type="match status" value="1"/>
</dbReference>
<evidence type="ECO:0000256" key="1">
    <source>
        <dbReference type="ARBA" id="ARBA00006484"/>
    </source>
</evidence>
<dbReference type="InterPro" id="IPR002347">
    <property type="entry name" value="SDR_fam"/>
</dbReference>